<gene>
    <name evidence="2" type="ORF">RFI_04992</name>
</gene>
<dbReference type="EMBL" id="ASPP01004468">
    <property type="protein sequence ID" value="ETO32123.1"/>
    <property type="molecule type" value="Genomic_DNA"/>
</dbReference>
<comment type="caution">
    <text evidence="2">The sequence shown here is derived from an EMBL/GenBank/DDBJ whole genome shotgun (WGS) entry which is preliminary data.</text>
</comment>
<protein>
    <submittedName>
        <fullName evidence="2">Uncharacterized protein</fullName>
    </submittedName>
</protein>
<keyword evidence="3" id="KW-1185">Reference proteome</keyword>
<dbReference type="Proteomes" id="UP000023152">
    <property type="component" value="Unassembled WGS sequence"/>
</dbReference>
<accession>X6P1V7</accession>
<proteinExistence type="predicted"/>
<evidence type="ECO:0000313" key="3">
    <source>
        <dbReference type="Proteomes" id="UP000023152"/>
    </source>
</evidence>
<evidence type="ECO:0000256" key="1">
    <source>
        <dbReference type="SAM" id="MobiDB-lite"/>
    </source>
</evidence>
<dbReference type="AlphaFoldDB" id="X6P1V7"/>
<name>X6P1V7_RETFI</name>
<feature type="region of interest" description="Disordered" evidence="1">
    <location>
        <begin position="18"/>
        <end position="93"/>
    </location>
</feature>
<reference evidence="2 3" key="1">
    <citation type="journal article" date="2013" name="Curr. Biol.">
        <title>The Genome of the Foraminiferan Reticulomyxa filosa.</title>
        <authorList>
            <person name="Glockner G."/>
            <person name="Hulsmann N."/>
            <person name="Schleicher M."/>
            <person name="Noegel A.A."/>
            <person name="Eichinger L."/>
            <person name="Gallinger C."/>
            <person name="Pawlowski J."/>
            <person name="Sierra R."/>
            <person name="Euteneuer U."/>
            <person name="Pillet L."/>
            <person name="Moustafa A."/>
            <person name="Platzer M."/>
            <person name="Groth M."/>
            <person name="Szafranski K."/>
            <person name="Schliwa M."/>
        </authorList>
    </citation>
    <scope>NUCLEOTIDE SEQUENCE [LARGE SCALE GENOMIC DNA]</scope>
</reference>
<organism evidence="2 3">
    <name type="scientific">Reticulomyxa filosa</name>
    <dbReference type="NCBI Taxonomy" id="46433"/>
    <lineage>
        <taxon>Eukaryota</taxon>
        <taxon>Sar</taxon>
        <taxon>Rhizaria</taxon>
        <taxon>Retaria</taxon>
        <taxon>Foraminifera</taxon>
        <taxon>Monothalamids</taxon>
        <taxon>Reticulomyxidae</taxon>
        <taxon>Reticulomyxa</taxon>
    </lineage>
</organism>
<sequence length="93" mass="10813">MQMIYNFLPPMCSTVFQKQSQQQKKDNHSKHIQVIEKGQRGQPLGEKGIDSPRKNQLKQVSNFENNHLEEGEDEECNKEKKKSLLGWGKTKTK</sequence>
<evidence type="ECO:0000313" key="2">
    <source>
        <dbReference type="EMBL" id="ETO32123.1"/>
    </source>
</evidence>